<dbReference type="InterPro" id="IPR052743">
    <property type="entry name" value="Glutaminase_GtaA"/>
</dbReference>
<dbReference type="EMBL" id="WCRW01000018">
    <property type="protein sequence ID" value="KAB4452169.1"/>
    <property type="molecule type" value="Genomic_DNA"/>
</dbReference>
<dbReference type="SUPFAM" id="SSF49785">
    <property type="entry name" value="Galactose-binding domain-like"/>
    <property type="match status" value="1"/>
</dbReference>
<dbReference type="InterPro" id="IPR033433">
    <property type="entry name" value="GtaA_N"/>
</dbReference>
<evidence type="ECO:0000256" key="1">
    <source>
        <dbReference type="SAM" id="SignalP"/>
    </source>
</evidence>
<feature type="domain" description="Glutaminase A central" evidence="3">
    <location>
        <begin position="494"/>
        <end position="830"/>
    </location>
</feature>
<dbReference type="SUPFAM" id="SSF48208">
    <property type="entry name" value="Six-hairpin glycosidases"/>
    <property type="match status" value="1"/>
</dbReference>
<feature type="domain" description="Glutaminase A N-terminal" evidence="4">
    <location>
        <begin position="259"/>
        <end position="488"/>
    </location>
</feature>
<evidence type="ECO:0000313" key="6">
    <source>
        <dbReference type="Proteomes" id="UP000436825"/>
    </source>
</evidence>
<dbReference type="Pfam" id="PF16335">
    <property type="entry name" value="GtaA_6_Hairpin"/>
    <property type="match status" value="1"/>
</dbReference>
<feature type="signal peptide" evidence="1">
    <location>
        <begin position="1"/>
        <end position="18"/>
    </location>
</feature>
<dbReference type="Proteomes" id="UP000436825">
    <property type="component" value="Unassembled WGS sequence"/>
</dbReference>
<dbReference type="InterPro" id="IPR032515">
    <property type="entry name" value="DUF4964"/>
</dbReference>
<organism evidence="5 6">
    <name type="scientific">Bacteroides thetaiotaomicron</name>
    <dbReference type="NCBI Taxonomy" id="818"/>
    <lineage>
        <taxon>Bacteria</taxon>
        <taxon>Pseudomonadati</taxon>
        <taxon>Bacteroidota</taxon>
        <taxon>Bacteroidia</taxon>
        <taxon>Bacteroidales</taxon>
        <taxon>Bacteroidaceae</taxon>
        <taxon>Bacteroides</taxon>
    </lineage>
</organism>
<protein>
    <submittedName>
        <fullName evidence="5">DUF4965 domain-containing protein</fullName>
    </submittedName>
</protein>
<evidence type="ECO:0000259" key="4">
    <source>
        <dbReference type="Pfam" id="PF17168"/>
    </source>
</evidence>
<reference evidence="5 6" key="1">
    <citation type="journal article" date="2019" name="Nat. Med.">
        <title>A library of human gut bacterial isolates paired with longitudinal multiomics data enables mechanistic microbiome research.</title>
        <authorList>
            <person name="Poyet M."/>
            <person name="Groussin M."/>
            <person name="Gibbons S.M."/>
            <person name="Avila-Pacheco J."/>
            <person name="Jiang X."/>
            <person name="Kearney S.M."/>
            <person name="Perrotta A.R."/>
            <person name="Berdy B."/>
            <person name="Zhao S."/>
            <person name="Lieberman T.D."/>
            <person name="Swanson P.K."/>
            <person name="Smith M."/>
            <person name="Roesemann S."/>
            <person name="Alexander J.E."/>
            <person name="Rich S.A."/>
            <person name="Livny J."/>
            <person name="Vlamakis H."/>
            <person name="Clish C."/>
            <person name="Bullock K."/>
            <person name="Deik A."/>
            <person name="Scott J."/>
            <person name="Pierce K.A."/>
            <person name="Xavier R.J."/>
            <person name="Alm E.J."/>
        </authorList>
    </citation>
    <scope>NUCLEOTIDE SEQUENCE [LARGE SCALE GENOMIC DNA]</scope>
    <source>
        <strain evidence="5 6">BIOML-A160</strain>
    </source>
</reference>
<accession>A0A7J5JL88</accession>
<evidence type="ECO:0000259" key="3">
    <source>
        <dbReference type="Pfam" id="PF16335"/>
    </source>
</evidence>
<evidence type="ECO:0000259" key="2">
    <source>
        <dbReference type="Pfam" id="PF16334"/>
    </source>
</evidence>
<dbReference type="Pfam" id="PF16334">
    <property type="entry name" value="DUF4964"/>
    <property type="match status" value="1"/>
</dbReference>
<dbReference type="PANTHER" id="PTHR31987:SF1">
    <property type="entry name" value="GLUTAMINASE A"/>
    <property type="match status" value="1"/>
</dbReference>
<dbReference type="AlphaFoldDB" id="A0A7J5JL88"/>
<feature type="chain" id="PRO_5029811049" evidence="1">
    <location>
        <begin position="19"/>
        <end position="840"/>
    </location>
</feature>
<sequence>MKKLLAIMALSVGLLANAQTVDLLKPAKDIALRAPSVPIIVSDPYFSIWSPYDKLMEGSTEHWTSAKKPLLGALRVDGKVYRFLGKDKINLVPIAPMTNVERWEAAYTNSQPSNGWQEFQFDDSNWKKGKAAFGSRDMERIHTEWKGDNTDIYIRRTFDFNEPNIAEDIYLIYSHDDVFELYLNGEKLVSTGLVWKNNVYLKLSEEAKKKLRKGKNVIAAHCHNTTGGSYVDFGLFREKENAVKFANEAVQKSVDVLATSTYYTFTCGPVELDVVFTAPQLIDDLDLLSTPINYVSYRVRSLDKKTHDVQFYMETTPELAINESNQPTVARTLSKNGISYVEAGSIDQPICDRRGDLICADWGYAYLASTNGSGKSVSLGDYYGMKESFVKNGTLATTKTKWTTRKEEDNPAMAYVHNLGSVSNSGKEGFMMLGYDDIYSIEYMYEKRMGYWKHDGKVTIFDAFEKLRDNYQAIMERCRAFDELIYDDAEKAGGKKYAEICSASYRQVISAHKLFTDKEGNLLWFSKENNSNGCVNTVDLTYPSAPLFLVYNPELQKAMMTSIFEYSASGRWNKPFPAHDLGTYPIANGQVYGGDMPIEEGGNMVILAAAISKIEGNADYVKKYWDLLTTWTNYLVEYGQDPENQLCTDDFAGHWAHNANLSVKAIMGVAGYSEMAHILGLYDVAEKYAGIAKKMAVKWEEMANEGDHYRLAFDRENTWSQKYNMIWDKMWSLNLFSNNVISKEVNYYLMKQNPYGLPLDSRKEYTKSDWIMWIAAMSPDLETFKKFIDPLYKYINETTSRVPISDWHDTKTGKMTGFKARSVIGGYWMKVLINKVQNKQ</sequence>
<evidence type="ECO:0000313" key="5">
    <source>
        <dbReference type="EMBL" id="KAB4452169.1"/>
    </source>
</evidence>
<dbReference type="InterPro" id="IPR032514">
    <property type="entry name" value="GtaA_central"/>
</dbReference>
<dbReference type="Pfam" id="PF17168">
    <property type="entry name" value="DUF5127"/>
    <property type="match status" value="1"/>
</dbReference>
<dbReference type="InterPro" id="IPR008979">
    <property type="entry name" value="Galactose-bd-like_sf"/>
</dbReference>
<proteinExistence type="predicted"/>
<keyword evidence="1" id="KW-0732">Signal</keyword>
<name>A0A7J5JL88_BACT4</name>
<dbReference type="PANTHER" id="PTHR31987">
    <property type="entry name" value="GLUTAMINASE A-RELATED"/>
    <property type="match status" value="1"/>
</dbReference>
<dbReference type="Gene3D" id="2.60.120.260">
    <property type="entry name" value="Galactose-binding domain-like"/>
    <property type="match status" value="1"/>
</dbReference>
<dbReference type="InterPro" id="IPR008928">
    <property type="entry name" value="6-hairpin_glycosidase_sf"/>
</dbReference>
<gene>
    <name evidence="5" type="ORF">GAN75_21365</name>
</gene>
<dbReference type="GO" id="GO:0005975">
    <property type="term" value="P:carbohydrate metabolic process"/>
    <property type="evidence" value="ECO:0007669"/>
    <property type="project" value="InterPro"/>
</dbReference>
<comment type="caution">
    <text evidence="5">The sequence shown here is derived from an EMBL/GenBank/DDBJ whole genome shotgun (WGS) entry which is preliminary data.</text>
</comment>
<feature type="domain" description="DUF4964" evidence="2">
    <location>
        <begin position="13"/>
        <end position="96"/>
    </location>
</feature>